<dbReference type="InterPro" id="IPR001638">
    <property type="entry name" value="Solute-binding_3/MltF_N"/>
</dbReference>
<dbReference type="PhylomeDB" id="A0A0G4FMJ4"/>
<reference evidence="4 5" key="1">
    <citation type="submission" date="2014-11" db="EMBL/GenBank/DDBJ databases">
        <authorList>
            <person name="Zhu J."/>
            <person name="Qi W."/>
            <person name="Song R."/>
        </authorList>
    </citation>
    <scope>NUCLEOTIDE SEQUENCE [LARGE SCALE GENOMIC DNA]</scope>
</reference>
<dbReference type="SUPFAM" id="SSF53850">
    <property type="entry name" value="Periplasmic binding protein-like II"/>
    <property type="match status" value="1"/>
</dbReference>
<evidence type="ECO:0000313" key="4">
    <source>
        <dbReference type="EMBL" id="CEM14791.1"/>
    </source>
</evidence>
<accession>A0A0G4FMJ4</accession>
<feature type="compositionally biased region" description="Basic and acidic residues" evidence="2">
    <location>
        <begin position="823"/>
        <end position="833"/>
    </location>
</feature>
<dbReference type="PANTHER" id="PTHR35936">
    <property type="entry name" value="MEMBRANE-BOUND LYTIC MUREIN TRANSGLYCOSYLASE F"/>
    <property type="match status" value="1"/>
</dbReference>
<gene>
    <name evidence="4" type="ORF">Vbra_386</name>
</gene>
<organism evidence="4 5">
    <name type="scientific">Vitrella brassicaformis (strain CCMP3155)</name>
    <dbReference type="NCBI Taxonomy" id="1169540"/>
    <lineage>
        <taxon>Eukaryota</taxon>
        <taxon>Sar</taxon>
        <taxon>Alveolata</taxon>
        <taxon>Colpodellida</taxon>
        <taxon>Vitrellaceae</taxon>
        <taxon>Vitrella</taxon>
    </lineage>
</organism>
<dbReference type="InParanoid" id="A0A0G4FMJ4"/>
<evidence type="ECO:0000259" key="3">
    <source>
        <dbReference type="SMART" id="SM00062"/>
    </source>
</evidence>
<feature type="region of interest" description="Disordered" evidence="2">
    <location>
        <begin position="145"/>
        <end position="177"/>
    </location>
</feature>
<proteinExistence type="predicted"/>
<dbReference type="Pfam" id="PF00497">
    <property type="entry name" value="SBP_bac_3"/>
    <property type="match status" value="1"/>
</dbReference>
<name>A0A0G4FMJ4_VITBC</name>
<dbReference type="VEuPathDB" id="CryptoDB:Vbra_386"/>
<protein>
    <recommendedName>
        <fullName evidence="3">Solute-binding protein family 3/N-terminal domain-containing protein</fullName>
    </recommendedName>
</protein>
<sequence>MRSEVEVAAGEALEAAEEAVPSAEEATAGEVVLVFLSRVGPLLPLGPSRDHSHGHRSQGLSHSHGHPRPGRSPVARRVRSAPISPTEPTKSHGNGTAVLVPVSQSLLGRVPAPRRALNRQGPLRLVRAGRAHGQVHQVRGLAHQLPPAFRPRPPSFRPGARRPYVPPRPRLPVARRPLPPPRVGVPIPRRVPVRPPVRRRYPVPPGLYRPPFSYRPRFWRFPRWRYPIPVVLPVRGGGWWYPFVGYGGYADYGDDRYDTTVYYSTACAEGGFECADSVQCCSASCYEGVCEEVTTGEEAPPTTSTEDQYYDPNSYLPPADLPYSPELFEGEQGVESPPAGFIPDEGEAVDVPGLEDVEGELQYYNGTYFYTVGNQTYFFAPGNATTGGQDPQPPPADDEQCDQVGAVDGEIVLCNNTYFFTEDGNTYYFLEDSSSPDGGVWVSEEDGSELPQVAETSSESRALQVEDTFLEATTAPPAAEGEEQQQQEGSPSAAVDIPNEGDQQLQDALSAAIAYLEGNGGWATIWQRFFAGNASEGLPSVAATSLAEGECSATLPDPRNATGTFARVLDEGVLWVGSDFDYPPFAYRLPNGTVWGFEVDLIGAIVKGLSIAYDTEIEVQFVHRPVVTHFFVDLVAPLYDDHYDVVTASIFRTPLRQQFAGFTCPYLAGDQTAIILGPQAANLTVPEGAPPADLSAFPGLSLTEEESRGVAALNTPSIRIGFIAGTTRAQMALMLFPNATLVPVVGLSSMAHSLIDGDVDALLYSYDVVAFIKKLNLQKCPQCRIAAVFGDAAPMSFVTRKWPVPEWLTVPEDQLVDPDEATDELRQEERDQQEFQEGQEGQEGGN</sequence>
<dbReference type="AlphaFoldDB" id="A0A0G4FMJ4"/>
<evidence type="ECO:0000313" key="5">
    <source>
        <dbReference type="Proteomes" id="UP000041254"/>
    </source>
</evidence>
<evidence type="ECO:0000256" key="1">
    <source>
        <dbReference type="ARBA" id="ARBA00022729"/>
    </source>
</evidence>
<dbReference type="Gene3D" id="3.40.190.10">
    <property type="entry name" value="Periplasmic binding protein-like II"/>
    <property type="match status" value="2"/>
</dbReference>
<feature type="domain" description="Solute-binding protein family 3/N-terminal" evidence="3">
    <location>
        <begin position="573"/>
        <end position="829"/>
    </location>
</feature>
<feature type="region of interest" description="Disordered" evidence="2">
    <location>
        <begin position="812"/>
        <end position="846"/>
    </location>
</feature>
<keyword evidence="5" id="KW-1185">Reference proteome</keyword>
<dbReference type="PANTHER" id="PTHR35936:SF17">
    <property type="entry name" value="ARGININE-BINDING EXTRACELLULAR PROTEIN ARTP"/>
    <property type="match status" value="1"/>
</dbReference>
<feature type="region of interest" description="Disordered" evidence="2">
    <location>
        <begin position="46"/>
        <end position="97"/>
    </location>
</feature>
<keyword evidence="1" id="KW-0732">Signal</keyword>
<feature type="compositionally biased region" description="Basic residues" evidence="2">
    <location>
        <begin position="63"/>
        <end position="79"/>
    </location>
</feature>
<dbReference type="EMBL" id="CDMY01000458">
    <property type="protein sequence ID" value="CEM14791.1"/>
    <property type="molecule type" value="Genomic_DNA"/>
</dbReference>
<feature type="region of interest" description="Disordered" evidence="2">
    <location>
        <begin position="478"/>
        <end position="498"/>
    </location>
</feature>
<evidence type="ECO:0000256" key="2">
    <source>
        <dbReference type="SAM" id="MobiDB-lite"/>
    </source>
</evidence>
<dbReference type="Proteomes" id="UP000041254">
    <property type="component" value="Unassembled WGS sequence"/>
</dbReference>
<dbReference type="SMART" id="SM00062">
    <property type="entry name" value="PBPb"/>
    <property type="match status" value="1"/>
</dbReference>
<feature type="region of interest" description="Disordered" evidence="2">
    <location>
        <begin position="433"/>
        <end position="462"/>
    </location>
</feature>